<comment type="similarity">
    <text evidence="4">Belongs to the YAE1 family.</text>
</comment>
<evidence type="ECO:0000259" key="11">
    <source>
        <dbReference type="Pfam" id="PF09811"/>
    </source>
</evidence>
<evidence type="ECO:0000256" key="2">
    <source>
        <dbReference type="ARBA" id="ARBA00004123"/>
    </source>
</evidence>
<sequence length="272" mass="30235">MLLRHPSLHPDETRASTGNDQDIFPSMSSHPAPQHSSPDQDDTEPENGQFDDVWGDDDDDTNMQDFIPSSTTTTISSSERERDINRLKSLHSKTGYIDGITHAKATSVQAGFDEGFTLGANIGSRAGVLLGIIEGFVAAFGLQSISTSPPQPWETAEARRLEILLNEARQELDVRSVFAKDWFCDDGTWNYPVGDEENGGEVLFPDVAASHPLIKKWDAIVRREGERFGLDWNVLRDEEGVNGGHEHDHEEEDRKRGNQPVVLKTGNQALDW</sequence>
<dbReference type="InterPro" id="IPR019191">
    <property type="entry name" value="Essential_protein_Yae1_N"/>
</dbReference>
<evidence type="ECO:0000256" key="10">
    <source>
        <dbReference type="SAM" id="MobiDB-lite"/>
    </source>
</evidence>
<evidence type="ECO:0000256" key="4">
    <source>
        <dbReference type="ARBA" id="ARBA00007096"/>
    </source>
</evidence>
<organism evidence="12 13">
    <name type="scientific">Cercophora samala</name>
    <dbReference type="NCBI Taxonomy" id="330535"/>
    <lineage>
        <taxon>Eukaryota</taxon>
        <taxon>Fungi</taxon>
        <taxon>Dikarya</taxon>
        <taxon>Ascomycota</taxon>
        <taxon>Pezizomycotina</taxon>
        <taxon>Sordariomycetes</taxon>
        <taxon>Sordariomycetidae</taxon>
        <taxon>Sordariales</taxon>
        <taxon>Lasiosphaeriaceae</taxon>
        <taxon>Cercophora</taxon>
    </lineage>
</organism>
<dbReference type="Pfam" id="PF09811">
    <property type="entry name" value="Yae1_N"/>
    <property type="match status" value="1"/>
</dbReference>
<evidence type="ECO:0000256" key="3">
    <source>
        <dbReference type="ARBA" id="ARBA00004496"/>
    </source>
</evidence>
<keyword evidence="13" id="KW-1185">Reference proteome</keyword>
<feature type="compositionally biased region" description="Polar residues" evidence="10">
    <location>
        <begin position="15"/>
        <end position="37"/>
    </location>
</feature>
<feature type="region of interest" description="Disordered" evidence="10">
    <location>
        <begin position="241"/>
        <end position="272"/>
    </location>
</feature>
<comment type="function">
    <text evidence="1">The complex LTO1:YAE1 may function as a target specific adapter that probably recruits apo-RPLI1 to the cytosolic iron-sulfur protein assembly (CIA) complex machinery. May be required for biogenesis of the large ribosomal subunit and initiation of translation.</text>
</comment>
<evidence type="ECO:0000313" key="12">
    <source>
        <dbReference type="EMBL" id="KAK0668326.1"/>
    </source>
</evidence>
<dbReference type="InterPro" id="IPR038881">
    <property type="entry name" value="Yae1-like"/>
</dbReference>
<evidence type="ECO:0000256" key="7">
    <source>
        <dbReference type="ARBA" id="ARBA00018400"/>
    </source>
</evidence>
<gene>
    <name evidence="12" type="ORF">QBC41DRAFT_123649</name>
</gene>
<protein>
    <recommendedName>
        <fullName evidence="7">Protein YAE1</fullName>
    </recommendedName>
    <alternativeName>
        <fullName evidence="6">Protein yae1</fullName>
    </alternativeName>
</protein>
<dbReference type="AlphaFoldDB" id="A0AA40DAW8"/>
<comment type="caution">
    <text evidence="12">The sequence shown here is derived from an EMBL/GenBank/DDBJ whole genome shotgun (WGS) entry which is preliminary data.</text>
</comment>
<dbReference type="EMBL" id="JAULSY010000058">
    <property type="protein sequence ID" value="KAK0668326.1"/>
    <property type="molecule type" value="Genomic_DNA"/>
</dbReference>
<evidence type="ECO:0000256" key="8">
    <source>
        <dbReference type="ARBA" id="ARBA00022490"/>
    </source>
</evidence>
<name>A0AA40DAW8_9PEZI</name>
<feature type="domain" description="Essential protein Yae1 N-terminal" evidence="11">
    <location>
        <begin position="95"/>
        <end position="132"/>
    </location>
</feature>
<dbReference type="GO" id="GO:0005737">
    <property type="term" value="C:cytoplasm"/>
    <property type="evidence" value="ECO:0007669"/>
    <property type="project" value="UniProtKB-SubCell"/>
</dbReference>
<feature type="compositionally biased region" description="Acidic residues" evidence="10">
    <location>
        <begin position="53"/>
        <end position="62"/>
    </location>
</feature>
<dbReference type="PANTHER" id="PTHR18829:SF0">
    <property type="entry name" value="PROTEIN YAE1 HOMOLOG"/>
    <property type="match status" value="1"/>
</dbReference>
<evidence type="ECO:0000256" key="5">
    <source>
        <dbReference type="ARBA" id="ARBA00011427"/>
    </source>
</evidence>
<proteinExistence type="inferred from homology"/>
<evidence type="ECO:0000313" key="13">
    <source>
        <dbReference type="Proteomes" id="UP001174997"/>
    </source>
</evidence>
<reference evidence="12" key="1">
    <citation type="submission" date="2023-06" db="EMBL/GenBank/DDBJ databases">
        <title>Genome-scale phylogeny and comparative genomics of the fungal order Sordariales.</title>
        <authorList>
            <consortium name="Lawrence Berkeley National Laboratory"/>
            <person name="Hensen N."/>
            <person name="Bonometti L."/>
            <person name="Westerberg I."/>
            <person name="Brannstrom I.O."/>
            <person name="Guillou S."/>
            <person name="Cros-Aarteil S."/>
            <person name="Calhoun S."/>
            <person name="Haridas S."/>
            <person name="Kuo A."/>
            <person name="Mondo S."/>
            <person name="Pangilinan J."/>
            <person name="Riley R."/>
            <person name="Labutti K."/>
            <person name="Andreopoulos B."/>
            <person name="Lipzen A."/>
            <person name="Chen C."/>
            <person name="Yanf M."/>
            <person name="Daum C."/>
            <person name="Ng V."/>
            <person name="Clum A."/>
            <person name="Steindorff A."/>
            <person name="Ohm R."/>
            <person name="Martin F."/>
            <person name="Silar P."/>
            <person name="Natvig D."/>
            <person name="Lalanne C."/>
            <person name="Gautier V."/>
            <person name="Ament-Velasquez S.L."/>
            <person name="Kruys A."/>
            <person name="Hutchinson M.I."/>
            <person name="Powell A.J."/>
            <person name="Barry K."/>
            <person name="Miller A.N."/>
            <person name="Grigoriev I.V."/>
            <person name="Debuchy R."/>
            <person name="Gladieux P."/>
            <person name="Thoren M.H."/>
            <person name="Johannesson H."/>
        </authorList>
    </citation>
    <scope>NUCLEOTIDE SEQUENCE</scope>
    <source>
        <strain evidence="12">CBS 307.81</strain>
    </source>
</reference>
<feature type="region of interest" description="Disordered" evidence="10">
    <location>
        <begin position="1"/>
        <end position="82"/>
    </location>
</feature>
<accession>A0AA40DAW8</accession>
<dbReference type="GO" id="GO:0005634">
    <property type="term" value="C:nucleus"/>
    <property type="evidence" value="ECO:0007669"/>
    <property type="project" value="UniProtKB-SubCell"/>
</dbReference>
<keyword evidence="9" id="KW-0539">Nucleus</keyword>
<comment type="subcellular location">
    <subcellularLocation>
        <location evidence="3">Cytoplasm</location>
    </subcellularLocation>
    <subcellularLocation>
        <location evidence="2">Nucleus</location>
    </subcellularLocation>
</comment>
<evidence type="ECO:0000256" key="1">
    <source>
        <dbReference type="ARBA" id="ARBA00003836"/>
    </source>
</evidence>
<feature type="compositionally biased region" description="Basic and acidic residues" evidence="10">
    <location>
        <begin position="241"/>
        <end position="256"/>
    </location>
</feature>
<evidence type="ECO:0000256" key="9">
    <source>
        <dbReference type="ARBA" id="ARBA00023242"/>
    </source>
</evidence>
<dbReference type="PANTHER" id="PTHR18829">
    <property type="entry name" value="PROTEIN YAE1 HOMOLOG"/>
    <property type="match status" value="1"/>
</dbReference>
<comment type="subunit">
    <text evidence="5">May form a complex with LTO1.</text>
</comment>
<evidence type="ECO:0000256" key="6">
    <source>
        <dbReference type="ARBA" id="ARBA00017286"/>
    </source>
</evidence>
<dbReference type="Proteomes" id="UP001174997">
    <property type="component" value="Unassembled WGS sequence"/>
</dbReference>
<keyword evidence="8" id="KW-0963">Cytoplasm</keyword>